<comment type="similarity">
    <text evidence="1">Belongs to the CdaR family.</text>
</comment>
<dbReference type="Pfam" id="PF17853">
    <property type="entry name" value="GGDEF_2"/>
    <property type="match status" value="1"/>
</dbReference>
<dbReference type="Pfam" id="PF13556">
    <property type="entry name" value="HTH_30"/>
    <property type="match status" value="1"/>
</dbReference>
<name>A0ABN1WD10_9PSEU</name>
<evidence type="ECO:0000259" key="3">
    <source>
        <dbReference type="Pfam" id="PF17853"/>
    </source>
</evidence>
<dbReference type="PANTHER" id="PTHR33744:SF1">
    <property type="entry name" value="DNA-BINDING TRANSCRIPTIONAL ACTIVATOR ADER"/>
    <property type="match status" value="1"/>
</dbReference>
<accession>A0ABN1WD10</accession>
<dbReference type="InterPro" id="IPR025736">
    <property type="entry name" value="PucR_C-HTH_dom"/>
</dbReference>
<feature type="domain" description="PucR C-terminal helix-turn-helix" evidence="2">
    <location>
        <begin position="331"/>
        <end position="388"/>
    </location>
</feature>
<dbReference type="RefSeq" id="WP_253866027.1">
    <property type="nucleotide sequence ID" value="NZ_BAAALN010000012.1"/>
</dbReference>
<dbReference type="Gene3D" id="1.10.10.2840">
    <property type="entry name" value="PucR C-terminal helix-turn-helix domain"/>
    <property type="match status" value="1"/>
</dbReference>
<evidence type="ECO:0000313" key="5">
    <source>
        <dbReference type="Proteomes" id="UP001500653"/>
    </source>
</evidence>
<gene>
    <name evidence="4" type="ORF">GCM10009676_35170</name>
</gene>
<evidence type="ECO:0000256" key="1">
    <source>
        <dbReference type="ARBA" id="ARBA00006754"/>
    </source>
</evidence>
<evidence type="ECO:0000313" key="4">
    <source>
        <dbReference type="EMBL" id="GAA1246085.1"/>
    </source>
</evidence>
<dbReference type="InterPro" id="IPR041522">
    <property type="entry name" value="CdaR_GGDEF"/>
</dbReference>
<dbReference type="InterPro" id="IPR051448">
    <property type="entry name" value="CdaR-like_regulators"/>
</dbReference>
<sequence>MADDGLQEIVDELAQRLQRSVAIDDPAIRLLAASRHFGDEDPVRVTSVLNRSVSPDLTEEVLGHGIATWTRPGHVVIPAENTLPRLCAPVRCNGLLLGYLWLIDTAGTLAPDKIALTEDAAARAGVVLYRRLILHERSKARHETFLRELVSSDRSARVRAAENLRAENPFSDRRTSFLVLGVQVEGGDDASAVALESAVEEGVRARDDVALTVTNRSRAWILYAARPSEVPVDALSSRILARFRSLAGDGARVVIGVGSSVEDLESVVDSHRHAFLAARAALLVPSVDTVARWGELGPYEVLLRLPVEDLLLASQVPALAELERRDPHGVLIDTLEAFFDHAGDVRRTADLLCVHRATLYHRLKRIETHTGYRLGRGDDWLTLHLGVKLRALAAAYRRQT</sequence>
<dbReference type="InterPro" id="IPR042070">
    <property type="entry name" value="PucR_C-HTH_sf"/>
</dbReference>
<organism evidence="4 5">
    <name type="scientific">Prauserella halophila</name>
    <dbReference type="NCBI Taxonomy" id="185641"/>
    <lineage>
        <taxon>Bacteria</taxon>
        <taxon>Bacillati</taxon>
        <taxon>Actinomycetota</taxon>
        <taxon>Actinomycetes</taxon>
        <taxon>Pseudonocardiales</taxon>
        <taxon>Pseudonocardiaceae</taxon>
        <taxon>Prauserella</taxon>
    </lineage>
</organism>
<evidence type="ECO:0000259" key="2">
    <source>
        <dbReference type="Pfam" id="PF13556"/>
    </source>
</evidence>
<proteinExistence type="inferred from homology"/>
<dbReference type="PANTHER" id="PTHR33744">
    <property type="entry name" value="CARBOHYDRATE DIACID REGULATOR"/>
    <property type="match status" value="1"/>
</dbReference>
<reference evidence="4 5" key="1">
    <citation type="journal article" date="2019" name="Int. J. Syst. Evol. Microbiol.">
        <title>The Global Catalogue of Microorganisms (GCM) 10K type strain sequencing project: providing services to taxonomists for standard genome sequencing and annotation.</title>
        <authorList>
            <consortium name="The Broad Institute Genomics Platform"/>
            <consortium name="The Broad Institute Genome Sequencing Center for Infectious Disease"/>
            <person name="Wu L."/>
            <person name="Ma J."/>
        </authorList>
    </citation>
    <scope>NUCLEOTIDE SEQUENCE [LARGE SCALE GENOMIC DNA]</scope>
    <source>
        <strain evidence="4 5">JCM 13023</strain>
    </source>
</reference>
<dbReference type="EMBL" id="BAAALN010000012">
    <property type="protein sequence ID" value="GAA1246085.1"/>
    <property type="molecule type" value="Genomic_DNA"/>
</dbReference>
<protein>
    <submittedName>
        <fullName evidence="4">Helix-turn-helix domain-containing protein</fullName>
    </submittedName>
</protein>
<dbReference type="Proteomes" id="UP001500653">
    <property type="component" value="Unassembled WGS sequence"/>
</dbReference>
<comment type="caution">
    <text evidence="4">The sequence shown here is derived from an EMBL/GenBank/DDBJ whole genome shotgun (WGS) entry which is preliminary data.</text>
</comment>
<feature type="domain" description="CdaR GGDEF-like" evidence="3">
    <location>
        <begin position="174"/>
        <end position="280"/>
    </location>
</feature>
<keyword evidence="5" id="KW-1185">Reference proteome</keyword>